<name>A0A8J8FHV5_9BACT</name>
<keyword evidence="1" id="KW-0732">Signal</keyword>
<evidence type="ECO:0000259" key="2">
    <source>
        <dbReference type="Pfam" id="PF01261"/>
    </source>
</evidence>
<dbReference type="InterPro" id="IPR050312">
    <property type="entry name" value="IolE/XylAMocC-like"/>
</dbReference>
<dbReference type="PANTHER" id="PTHR12110">
    <property type="entry name" value="HYDROXYPYRUVATE ISOMERASE"/>
    <property type="match status" value="1"/>
</dbReference>
<keyword evidence="4" id="KW-1185">Reference proteome</keyword>
<feature type="domain" description="Xylose isomerase-like TIM barrel" evidence="2">
    <location>
        <begin position="63"/>
        <end position="276"/>
    </location>
</feature>
<feature type="chain" id="PRO_5035263052" evidence="1">
    <location>
        <begin position="23"/>
        <end position="292"/>
    </location>
</feature>
<sequence length="292" mass="31966">MKRIVFASICCIMAACLTQCNSGQPANNTTDTTAADTLGSTANFKIGIQMWTFNKFTFTQALDKVDSAGIKNIEAFWGQTLGGDMKGEFGIGMSPDTRNQLKQLLQSKGISITAMGVIAPDNNADWLKAFELAKEFGLSYITAEPTKAQWDYIDSLAGAFSIKVAIHDHPIPSHYWSPDSVLEASNGHPNIGSCADIGHWARNGLDPVECLKKLEGHVYGVHFKDVVTFNKVDAADTVVGKGVINIAAVLQELKRQQFSGMLSIEHESNWDHNLPDVIEIIQFYNDQLGKLK</sequence>
<reference evidence="3" key="1">
    <citation type="submission" date="2019-10" db="EMBL/GenBank/DDBJ databases">
        <title>Draft genome sequence of Panacibacter sp. KCS-6.</title>
        <authorList>
            <person name="Yim K.J."/>
        </authorList>
    </citation>
    <scope>NUCLEOTIDE SEQUENCE</scope>
    <source>
        <strain evidence="3">KCS-6</strain>
    </source>
</reference>
<dbReference type="PANTHER" id="PTHR12110:SF41">
    <property type="entry name" value="INOSOSE DEHYDRATASE"/>
    <property type="match status" value="1"/>
</dbReference>
<evidence type="ECO:0000313" key="4">
    <source>
        <dbReference type="Proteomes" id="UP000598971"/>
    </source>
</evidence>
<protein>
    <submittedName>
        <fullName evidence="3">TIM barrel protein</fullName>
    </submittedName>
</protein>
<dbReference type="PROSITE" id="PS51257">
    <property type="entry name" value="PROKAR_LIPOPROTEIN"/>
    <property type="match status" value="1"/>
</dbReference>
<dbReference type="InterPro" id="IPR013022">
    <property type="entry name" value="Xyl_isomerase-like_TIM-brl"/>
</dbReference>
<accession>A0A8J8FHV5</accession>
<evidence type="ECO:0000256" key="1">
    <source>
        <dbReference type="SAM" id="SignalP"/>
    </source>
</evidence>
<proteinExistence type="predicted"/>
<dbReference type="Proteomes" id="UP000598971">
    <property type="component" value="Unassembled WGS sequence"/>
</dbReference>
<dbReference type="InterPro" id="IPR036237">
    <property type="entry name" value="Xyl_isomerase-like_sf"/>
</dbReference>
<comment type="caution">
    <text evidence="3">The sequence shown here is derived from an EMBL/GenBank/DDBJ whole genome shotgun (WGS) entry which is preliminary data.</text>
</comment>
<organism evidence="3 4">
    <name type="scientific">Limnovirga soli</name>
    <dbReference type="NCBI Taxonomy" id="2656915"/>
    <lineage>
        <taxon>Bacteria</taxon>
        <taxon>Pseudomonadati</taxon>
        <taxon>Bacteroidota</taxon>
        <taxon>Chitinophagia</taxon>
        <taxon>Chitinophagales</taxon>
        <taxon>Chitinophagaceae</taxon>
        <taxon>Limnovirga</taxon>
    </lineage>
</organism>
<dbReference type="RefSeq" id="WP_171609419.1">
    <property type="nucleotide sequence ID" value="NZ_WHPF01000015.1"/>
</dbReference>
<dbReference type="SUPFAM" id="SSF51658">
    <property type="entry name" value="Xylose isomerase-like"/>
    <property type="match status" value="1"/>
</dbReference>
<feature type="signal peptide" evidence="1">
    <location>
        <begin position="1"/>
        <end position="22"/>
    </location>
</feature>
<dbReference type="Pfam" id="PF01261">
    <property type="entry name" value="AP_endonuc_2"/>
    <property type="match status" value="1"/>
</dbReference>
<dbReference type="AlphaFoldDB" id="A0A8J8FHV5"/>
<evidence type="ECO:0000313" key="3">
    <source>
        <dbReference type="EMBL" id="NNV57473.1"/>
    </source>
</evidence>
<gene>
    <name evidence="3" type="ORF">GD597_18515</name>
</gene>
<dbReference type="Gene3D" id="3.20.20.150">
    <property type="entry name" value="Divalent-metal-dependent TIM barrel enzymes"/>
    <property type="match status" value="1"/>
</dbReference>
<dbReference type="EMBL" id="WHPF01000015">
    <property type="protein sequence ID" value="NNV57473.1"/>
    <property type="molecule type" value="Genomic_DNA"/>
</dbReference>